<feature type="region of interest" description="Disordered" evidence="1">
    <location>
        <begin position="56"/>
        <end position="85"/>
    </location>
</feature>
<keyword evidence="3" id="KW-1185">Reference proteome</keyword>
<evidence type="ECO:0008006" key="4">
    <source>
        <dbReference type="Google" id="ProtNLM"/>
    </source>
</evidence>
<dbReference type="PANTHER" id="PTHR23290">
    <property type="entry name" value="RRNA N6-ADENOSINE-METHYLTRANSFERASE METTL5"/>
    <property type="match status" value="1"/>
</dbReference>
<dbReference type="InterPro" id="IPR051720">
    <property type="entry name" value="rRNA_MeTrfase/Polyamine_Synth"/>
</dbReference>
<evidence type="ECO:0000313" key="3">
    <source>
        <dbReference type="Proteomes" id="UP001165065"/>
    </source>
</evidence>
<dbReference type="PANTHER" id="PTHR23290:SF0">
    <property type="entry name" value="RRNA N6-ADENOSINE-METHYLTRANSFERASE METTL5"/>
    <property type="match status" value="1"/>
</dbReference>
<reference evidence="3" key="1">
    <citation type="journal article" date="2023" name="Commun. Biol.">
        <title>Genome analysis of Parmales, the sister group of diatoms, reveals the evolutionary specialization of diatoms from phago-mixotrophs to photoautotrophs.</title>
        <authorList>
            <person name="Ban H."/>
            <person name="Sato S."/>
            <person name="Yoshikawa S."/>
            <person name="Yamada K."/>
            <person name="Nakamura Y."/>
            <person name="Ichinomiya M."/>
            <person name="Sato N."/>
            <person name="Blanc-Mathieu R."/>
            <person name="Endo H."/>
            <person name="Kuwata A."/>
            <person name="Ogata H."/>
        </authorList>
    </citation>
    <scope>NUCLEOTIDE SEQUENCE [LARGE SCALE GENOMIC DNA]</scope>
</reference>
<dbReference type="CDD" id="cd02440">
    <property type="entry name" value="AdoMet_MTases"/>
    <property type="match status" value="1"/>
</dbReference>
<proteinExistence type="predicted"/>
<accession>A0A9W7LE54</accession>
<evidence type="ECO:0000313" key="2">
    <source>
        <dbReference type="EMBL" id="GMI46317.1"/>
    </source>
</evidence>
<dbReference type="Proteomes" id="UP001165065">
    <property type="component" value="Unassembled WGS sequence"/>
</dbReference>
<organism evidence="2 3">
    <name type="scientific">Triparma columacea</name>
    <dbReference type="NCBI Taxonomy" id="722753"/>
    <lineage>
        <taxon>Eukaryota</taxon>
        <taxon>Sar</taxon>
        <taxon>Stramenopiles</taxon>
        <taxon>Ochrophyta</taxon>
        <taxon>Bolidophyceae</taxon>
        <taxon>Parmales</taxon>
        <taxon>Triparmaceae</taxon>
        <taxon>Triparma</taxon>
    </lineage>
</organism>
<dbReference type="GO" id="GO:0008988">
    <property type="term" value="F:rRNA (adenine-N6-)-methyltransferase activity"/>
    <property type="evidence" value="ECO:0007669"/>
    <property type="project" value="TreeGrafter"/>
</dbReference>
<dbReference type="OrthoDB" id="7848332at2759"/>
<dbReference type="InterPro" id="IPR029063">
    <property type="entry name" value="SAM-dependent_MTases_sf"/>
</dbReference>
<comment type="caution">
    <text evidence="2">The sequence shown here is derived from an EMBL/GenBank/DDBJ whole genome shotgun (WGS) entry which is preliminary data.</text>
</comment>
<dbReference type="InterPro" id="IPR002052">
    <property type="entry name" value="DNA_methylase_N6_adenine_CS"/>
</dbReference>
<name>A0A9W7LE54_9STRA</name>
<dbReference type="SUPFAM" id="SSF53335">
    <property type="entry name" value="S-adenosyl-L-methionine-dependent methyltransferases"/>
    <property type="match status" value="1"/>
</dbReference>
<dbReference type="AlphaFoldDB" id="A0A9W7LE54"/>
<dbReference type="PROSITE" id="PS00092">
    <property type="entry name" value="N6_MTASE"/>
    <property type="match status" value="1"/>
</dbReference>
<gene>
    <name evidence="2" type="ORF">TrCOL_g2789</name>
</gene>
<dbReference type="GO" id="GO:0003676">
    <property type="term" value="F:nucleic acid binding"/>
    <property type="evidence" value="ECO:0007669"/>
    <property type="project" value="InterPro"/>
</dbReference>
<dbReference type="Gene3D" id="3.40.50.150">
    <property type="entry name" value="Vaccinia Virus protein VP39"/>
    <property type="match status" value="1"/>
</dbReference>
<dbReference type="Pfam" id="PF06325">
    <property type="entry name" value="PrmA"/>
    <property type="match status" value="1"/>
</dbReference>
<protein>
    <recommendedName>
        <fullName evidence="4">Methyltransferase small domain-containing protein</fullName>
    </recommendedName>
</protein>
<evidence type="ECO:0000256" key="1">
    <source>
        <dbReference type="SAM" id="MobiDB-lite"/>
    </source>
</evidence>
<sequence>MKLKHVQSSLSCLTPHLAFPSPNIRLEQYPTSVELASHLAWSAWNLGDIVEIESDYEEDYEEEEEGERKELEDKGEAEETSEGTSVLDLGCGTGILGISSCVVGATSCISLDADPSALQVCRENVERMDMTDMFTFIEATLNYDPRNKSGGTQDDDGLPLDDRCVDVVLTNPPFGTKNNAGIDMAFLKAACRIGRKAVYSFHKSSTRDHVIKEIGKWGYGGEVKAEMKFDVGKIYKFHKKGNVQIDVDLIRVDLTGKI</sequence>
<feature type="compositionally biased region" description="Acidic residues" evidence="1">
    <location>
        <begin position="56"/>
        <end position="65"/>
    </location>
</feature>
<dbReference type="EMBL" id="BRYA01000292">
    <property type="protein sequence ID" value="GMI46317.1"/>
    <property type="molecule type" value="Genomic_DNA"/>
</dbReference>